<dbReference type="Gene3D" id="3.40.50.620">
    <property type="entry name" value="HUPs"/>
    <property type="match status" value="1"/>
</dbReference>
<dbReference type="Gene3D" id="1.20.59.20">
    <property type="match status" value="1"/>
</dbReference>
<dbReference type="RefSeq" id="WP_343057479.1">
    <property type="nucleotide sequence ID" value="NZ_JACHWZ010000011.1"/>
</dbReference>
<dbReference type="InterPro" id="IPR011063">
    <property type="entry name" value="TilS/TtcA_N"/>
</dbReference>
<dbReference type="Pfam" id="PF09179">
    <property type="entry name" value="TilS"/>
    <property type="match status" value="1"/>
</dbReference>
<feature type="binding site" evidence="8">
    <location>
        <begin position="30"/>
        <end position="35"/>
    </location>
    <ligand>
        <name>ATP</name>
        <dbReference type="ChEBI" id="CHEBI:30616"/>
    </ligand>
</feature>
<evidence type="ECO:0000256" key="5">
    <source>
        <dbReference type="ARBA" id="ARBA00022741"/>
    </source>
</evidence>
<dbReference type="SUPFAM" id="SSF52402">
    <property type="entry name" value="Adenine nucleotide alpha hydrolases-like"/>
    <property type="match status" value="1"/>
</dbReference>
<dbReference type="Pfam" id="PF11734">
    <property type="entry name" value="TilS_C"/>
    <property type="match status" value="1"/>
</dbReference>
<protein>
    <recommendedName>
        <fullName evidence="8">tRNA(Ile)-lysidine synthase</fullName>
        <ecNumber evidence="8">6.3.4.19</ecNumber>
    </recommendedName>
    <alternativeName>
        <fullName evidence="8">tRNA(Ile)-2-lysyl-cytidine synthase</fullName>
    </alternativeName>
    <alternativeName>
        <fullName evidence="8">tRNA(Ile)-lysidine synthetase</fullName>
    </alternativeName>
</protein>
<name>A0A7W4WCI2_9GAMM</name>
<evidence type="ECO:0000313" key="10">
    <source>
        <dbReference type="EMBL" id="MBB3061740.1"/>
    </source>
</evidence>
<keyword evidence="11" id="KW-1185">Reference proteome</keyword>
<dbReference type="InterPro" id="IPR012094">
    <property type="entry name" value="tRNA_Ile_lys_synt"/>
</dbReference>
<comment type="caution">
    <text evidence="10">The sequence shown here is derived from an EMBL/GenBank/DDBJ whole genome shotgun (WGS) entry which is preliminary data.</text>
</comment>
<organism evidence="10 11">
    <name type="scientific">Microbulbifer rhizosphaerae</name>
    <dbReference type="NCBI Taxonomy" id="1562603"/>
    <lineage>
        <taxon>Bacteria</taxon>
        <taxon>Pseudomonadati</taxon>
        <taxon>Pseudomonadota</taxon>
        <taxon>Gammaproteobacteria</taxon>
        <taxon>Cellvibrionales</taxon>
        <taxon>Microbulbiferaceae</taxon>
        <taxon>Microbulbifer</taxon>
    </lineage>
</organism>
<dbReference type="HAMAP" id="MF_01161">
    <property type="entry name" value="tRNA_Ile_lys_synt"/>
    <property type="match status" value="1"/>
</dbReference>
<evidence type="ECO:0000256" key="4">
    <source>
        <dbReference type="ARBA" id="ARBA00022694"/>
    </source>
</evidence>
<evidence type="ECO:0000256" key="6">
    <source>
        <dbReference type="ARBA" id="ARBA00022840"/>
    </source>
</evidence>
<evidence type="ECO:0000256" key="7">
    <source>
        <dbReference type="ARBA" id="ARBA00048539"/>
    </source>
</evidence>
<comment type="similarity">
    <text evidence="8">Belongs to the tRNA(Ile)-lysidine synthase family.</text>
</comment>
<evidence type="ECO:0000256" key="2">
    <source>
        <dbReference type="ARBA" id="ARBA00022490"/>
    </source>
</evidence>
<evidence type="ECO:0000256" key="3">
    <source>
        <dbReference type="ARBA" id="ARBA00022598"/>
    </source>
</evidence>
<keyword evidence="6 8" id="KW-0067">ATP-binding</keyword>
<dbReference type="InterPro" id="IPR012796">
    <property type="entry name" value="Lysidine-tRNA-synth_C"/>
</dbReference>
<dbReference type="PANTHER" id="PTHR43033:SF1">
    <property type="entry name" value="TRNA(ILE)-LYSIDINE SYNTHASE-RELATED"/>
    <property type="match status" value="1"/>
</dbReference>
<feature type="domain" description="Lysidine-tRNA(Ile) synthetase C-terminal" evidence="9">
    <location>
        <begin position="357"/>
        <end position="424"/>
    </location>
</feature>
<dbReference type="GO" id="GO:0005737">
    <property type="term" value="C:cytoplasm"/>
    <property type="evidence" value="ECO:0007669"/>
    <property type="project" value="UniProtKB-SubCell"/>
</dbReference>
<dbReference type="SMART" id="SM00977">
    <property type="entry name" value="TilS_C"/>
    <property type="match status" value="1"/>
</dbReference>
<dbReference type="GO" id="GO:0032267">
    <property type="term" value="F:tRNA(Ile)-lysidine synthase activity"/>
    <property type="evidence" value="ECO:0007669"/>
    <property type="project" value="UniProtKB-EC"/>
</dbReference>
<dbReference type="GO" id="GO:0006400">
    <property type="term" value="P:tRNA modification"/>
    <property type="evidence" value="ECO:0007669"/>
    <property type="project" value="UniProtKB-UniRule"/>
</dbReference>
<dbReference type="EMBL" id="JACHWZ010000011">
    <property type="protein sequence ID" value="MBB3061740.1"/>
    <property type="molecule type" value="Genomic_DNA"/>
</dbReference>
<comment type="function">
    <text evidence="8">Ligates lysine onto the cytidine present at position 34 of the AUA codon-specific tRNA(Ile) that contains the anticodon CAU, in an ATP-dependent manner. Cytidine is converted to lysidine, thus changing the amino acid specificity of the tRNA from methionine to isoleucine.</text>
</comment>
<gene>
    <name evidence="8" type="primary">tilS</name>
    <name evidence="10" type="ORF">FHS09_002580</name>
</gene>
<dbReference type="InterPro" id="IPR012795">
    <property type="entry name" value="tRNA_Ile_lys_synt_N"/>
</dbReference>
<dbReference type="GO" id="GO:0005524">
    <property type="term" value="F:ATP binding"/>
    <property type="evidence" value="ECO:0007669"/>
    <property type="project" value="UniProtKB-UniRule"/>
</dbReference>
<proteinExistence type="inferred from homology"/>
<comment type="catalytic activity">
    <reaction evidence="7 8">
        <text>cytidine(34) in tRNA(Ile2) + L-lysine + ATP = lysidine(34) in tRNA(Ile2) + AMP + diphosphate + H(+)</text>
        <dbReference type="Rhea" id="RHEA:43744"/>
        <dbReference type="Rhea" id="RHEA-COMP:10625"/>
        <dbReference type="Rhea" id="RHEA-COMP:10670"/>
        <dbReference type="ChEBI" id="CHEBI:15378"/>
        <dbReference type="ChEBI" id="CHEBI:30616"/>
        <dbReference type="ChEBI" id="CHEBI:32551"/>
        <dbReference type="ChEBI" id="CHEBI:33019"/>
        <dbReference type="ChEBI" id="CHEBI:82748"/>
        <dbReference type="ChEBI" id="CHEBI:83665"/>
        <dbReference type="ChEBI" id="CHEBI:456215"/>
        <dbReference type="EC" id="6.3.4.19"/>
    </reaction>
</comment>
<accession>A0A7W4WCI2</accession>
<evidence type="ECO:0000259" key="9">
    <source>
        <dbReference type="SMART" id="SM00977"/>
    </source>
</evidence>
<evidence type="ECO:0000256" key="8">
    <source>
        <dbReference type="HAMAP-Rule" id="MF_01161"/>
    </source>
</evidence>
<sequence>MPASDAKLPDIVRAALQSHPASGRLWLGYSGGLDSTVLLHLIAALGTEVRVLHIHHGISPNADDWRRHCEAEAGRLGMPFRCESVSVNTAGGGLEQAARAARYQVFEELLQPGDQLLLAQHGDDQVETFFLRLLRGAGALGLAAMAGSRSLGGATVLRPLLGVGRPQLEAYAREQRLQWIEDESNEDQSLDRNYLRAAVLPLLRERWPLRERVGRAVDNLREAAELLQDLGNADLNSCDRRRERFGESVALGALRELPERRRKNLLRSWLAKCGGDMPEAAHLEQALNQALQAAGDSQMAVSLGGLVVRRFRQRLYITPPLSAADLTGEWRWNGAGTLALPGGWVLEPGPDWPTGHYQVRFRRGGERARPAGRKHSQTLKKLLQEQALEPWLRDLVPLVHRGGELVAVGDIFLCGEGLAGTLKWRYGGACE</sequence>
<keyword evidence="2 8" id="KW-0963">Cytoplasm</keyword>
<dbReference type="SUPFAM" id="SSF82829">
    <property type="entry name" value="MesJ substrate recognition domain-like"/>
    <property type="match status" value="1"/>
</dbReference>
<evidence type="ECO:0000256" key="1">
    <source>
        <dbReference type="ARBA" id="ARBA00004496"/>
    </source>
</evidence>
<dbReference type="AlphaFoldDB" id="A0A7W4WCI2"/>
<dbReference type="Pfam" id="PF01171">
    <property type="entry name" value="ATP_bind_3"/>
    <property type="match status" value="1"/>
</dbReference>
<comment type="subcellular location">
    <subcellularLocation>
        <location evidence="1 8">Cytoplasm</location>
    </subcellularLocation>
</comment>
<keyword evidence="5 8" id="KW-0547">Nucleotide-binding</keyword>
<dbReference type="SUPFAM" id="SSF56037">
    <property type="entry name" value="PheT/TilS domain"/>
    <property type="match status" value="1"/>
</dbReference>
<dbReference type="Proteomes" id="UP000535937">
    <property type="component" value="Unassembled WGS sequence"/>
</dbReference>
<dbReference type="CDD" id="cd01992">
    <property type="entry name" value="TilS_N"/>
    <property type="match status" value="1"/>
</dbReference>
<dbReference type="InterPro" id="IPR014729">
    <property type="entry name" value="Rossmann-like_a/b/a_fold"/>
</dbReference>
<dbReference type="PANTHER" id="PTHR43033">
    <property type="entry name" value="TRNA(ILE)-LYSIDINE SYNTHASE-RELATED"/>
    <property type="match status" value="1"/>
</dbReference>
<keyword evidence="4 8" id="KW-0819">tRNA processing</keyword>
<dbReference type="InterPro" id="IPR015262">
    <property type="entry name" value="tRNA_Ile_lys_synt_subst-bd"/>
</dbReference>
<evidence type="ECO:0000313" key="11">
    <source>
        <dbReference type="Proteomes" id="UP000535937"/>
    </source>
</evidence>
<dbReference type="EC" id="6.3.4.19" evidence="8"/>
<reference evidence="10 11" key="1">
    <citation type="submission" date="2020-08" db="EMBL/GenBank/DDBJ databases">
        <title>Genomic Encyclopedia of Type Strains, Phase III (KMG-III): the genomes of soil and plant-associated and newly described type strains.</title>
        <authorList>
            <person name="Whitman W."/>
        </authorList>
    </citation>
    <scope>NUCLEOTIDE SEQUENCE [LARGE SCALE GENOMIC DNA]</scope>
    <source>
        <strain evidence="10 11">CECT 8799</strain>
    </source>
</reference>
<dbReference type="NCBIfam" id="TIGR02432">
    <property type="entry name" value="lysidine_TilS_N"/>
    <property type="match status" value="1"/>
</dbReference>
<comment type="domain">
    <text evidence="8">The N-terminal region contains the highly conserved SGGXDS motif, predicted to be a P-loop motif involved in ATP binding.</text>
</comment>
<keyword evidence="3 8" id="KW-0436">Ligase</keyword>
<dbReference type="NCBIfam" id="TIGR02433">
    <property type="entry name" value="lysidine_TilS_C"/>
    <property type="match status" value="1"/>
</dbReference>